<evidence type="ECO:0000256" key="4">
    <source>
        <dbReference type="ARBA" id="ARBA00022605"/>
    </source>
</evidence>
<evidence type="ECO:0000256" key="1">
    <source>
        <dbReference type="ARBA" id="ARBA00001933"/>
    </source>
</evidence>
<feature type="domain" description="Tryptophan synthase beta chain-like PALP" evidence="11">
    <location>
        <begin position="133"/>
        <end position="461"/>
    </location>
</feature>
<accession>A0ABQ8H2A8</accession>
<proteinExistence type="inferred from homology"/>
<evidence type="ECO:0000256" key="6">
    <source>
        <dbReference type="ARBA" id="ARBA00022898"/>
    </source>
</evidence>
<evidence type="ECO:0000256" key="3">
    <source>
        <dbReference type="ARBA" id="ARBA00012043"/>
    </source>
</evidence>
<dbReference type="PANTHER" id="PTHR48077">
    <property type="entry name" value="TRYPTOPHAN SYNTHASE-RELATED"/>
    <property type="match status" value="1"/>
</dbReference>
<dbReference type="Proteomes" id="UP000827721">
    <property type="component" value="Unassembled WGS sequence"/>
</dbReference>
<keyword evidence="4 10" id="KW-0028">Amino-acid biosynthesis</keyword>
<comment type="pathway">
    <text evidence="2 10">Amino-acid biosynthesis; L-tryptophan biosynthesis; L-tryptophan from chorismate: step 5/5.</text>
</comment>
<evidence type="ECO:0000256" key="9">
    <source>
        <dbReference type="ARBA" id="ARBA00049047"/>
    </source>
</evidence>
<dbReference type="Pfam" id="PF00291">
    <property type="entry name" value="PALP"/>
    <property type="match status" value="1"/>
</dbReference>
<dbReference type="SUPFAM" id="SSF53686">
    <property type="entry name" value="Tryptophan synthase beta subunit-like PLP-dependent enzymes"/>
    <property type="match status" value="1"/>
</dbReference>
<comment type="caution">
    <text evidence="12">The sequence shown here is derived from an EMBL/GenBank/DDBJ whole genome shotgun (WGS) entry which is preliminary data.</text>
</comment>
<evidence type="ECO:0000256" key="7">
    <source>
        <dbReference type="ARBA" id="ARBA00023141"/>
    </source>
</evidence>
<gene>
    <name evidence="12" type="ORF">JRO89_XS15G0151300</name>
</gene>
<dbReference type="EMBL" id="JAFEMO010000015">
    <property type="protein sequence ID" value="KAH7544340.1"/>
    <property type="molecule type" value="Genomic_DNA"/>
</dbReference>
<dbReference type="InterPro" id="IPR036052">
    <property type="entry name" value="TrpB-like_PALP_sf"/>
</dbReference>
<evidence type="ECO:0000256" key="5">
    <source>
        <dbReference type="ARBA" id="ARBA00022822"/>
    </source>
</evidence>
<keyword evidence="8 10" id="KW-0456">Lyase</keyword>
<evidence type="ECO:0000256" key="10">
    <source>
        <dbReference type="RuleBase" id="RU003663"/>
    </source>
</evidence>
<keyword evidence="13" id="KW-1185">Reference proteome</keyword>
<comment type="catalytic activity">
    <reaction evidence="9 10">
        <text>(1S,2R)-1-C-(indol-3-yl)glycerol 3-phosphate + L-serine = D-glyceraldehyde 3-phosphate + L-tryptophan + H2O</text>
        <dbReference type="Rhea" id="RHEA:10532"/>
        <dbReference type="ChEBI" id="CHEBI:15377"/>
        <dbReference type="ChEBI" id="CHEBI:33384"/>
        <dbReference type="ChEBI" id="CHEBI:57912"/>
        <dbReference type="ChEBI" id="CHEBI:58866"/>
        <dbReference type="ChEBI" id="CHEBI:59776"/>
        <dbReference type="EC" id="4.2.1.20"/>
    </reaction>
</comment>
<evidence type="ECO:0000313" key="12">
    <source>
        <dbReference type="EMBL" id="KAH7544340.1"/>
    </source>
</evidence>
<sequence length="476" mass="51830">MAAVAAATTTTTAGTTTTSSCRVAKSYSSVAAFSLSQLSFKFNKFTSRPNNSVRCTLTRNPVSVTEMDAKIESDPDLWQRPDTLGRFGKFGGKYVPETLMYALSELESAFYKLADDQEFQEELSGILKDYVGRESPLYFAERLTEHYKGPNGEGPLIYLKREDLNHTGAHKINNAVAQALLAKRLGKQRIIAETGAGQHGVATATVCARFGLQCIIYMGAQDMERQALNVFRMRLLGAEVRAVHSGTATLKDATSEAIRDWVTNVETTHYILGSVAGPHPYPMMVRDFHAVIGKETRKQALEKWGGKPDVLVACVGGGSNAMGLFHEFVNDKEVRLIGVEAAGHGLDSGKHAATLTKGEVGVLHGAMSYLLQDEDGQIVEPHSISAGLDYPGVGPEHSFLKDEGRAEYYNVTDDEALEAFKRLSRLEGIIPALETSHALAYLEKLCPTLPNGTRVVLNCSGRGDKDVHTAIKYLQV</sequence>
<keyword evidence="7 10" id="KW-0057">Aromatic amino acid biosynthesis</keyword>
<dbReference type="PROSITE" id="PS00168">
    <property type="entry name" value="TRP_SYNTHASE_BETA"/>
    <property type="match status" value="1"/>
</dbReference>
<dbReference type="PANTHER" id="PTHR48077:SF3">
    <property type="entry name" value="TRYPTOPHAN SYNTHASE"/>
    <property type="match status" value="1"/>
</dbReference>
<name>A0ABQ8H2A8_9ROSI</name>
<organism evidence="12 13">
    <name type="scientific">Xanthoceras sorbifolium</name>
    <dbReference type="NCBI Taxonomy" id="99658"/>
    <lineage>
        <taxon>Eukaryota</taxon>
        <taxon>Viridiplantae</taxon>
        <taxon>Streptophyta</taxon>
        <taxon>Embryophyta</taxon>
        <taxon>Tracheophyta</taxon>
        <taxon>Spermatophyta</taxon>
        <taxon>Magnoliopsida</taxon>
        <taxon>eudicotyledons</taxon>
        <taxon>Gunneridae</taxon>
        <taxon>Pentapetalae</taxon>
        <taxon>rosids</taxon>
        <taxon>malvids</taxon>
        <taxon>Sapindales</taxon>
        <taxon>Sapindaceae</taxon>
        <taxon>Xanthoceroideae</taxon>
        <taxon>Xanthoceras</taxon>
    </lineage>
</organism>
<dbReference type="PIRSF" id="PIRSF001413">
    <property type="entry name" value="Trp_syn_beta"/>
    <property type="match status" value="1"/>
</dbReference>
<dbReference type="Gene3D" id="3.40.50.1100">
    <property type="match status" value="2"/>
</dbReference>
<keyword evidence="5 10" id="KW-0822">Tryptophan biosynthesis</keyword>
<keyword evidence="6 10" id="KW-0663">Pyridoxal phosphate</keyword>
<reference evidence="12 13" key="1">
    <citation type="submission" date="2021-02" db="EMBL/GenBank/DDBJ databases">
        <title>Plant Genome Project.</title>
        <authorList>
            <person name="Zhang R.-G."/>
        </authorList>
    </citation>
    <scope>NUCLEOTIDE SEQUENCE [LARGE SCALE GENOMIC DNA]</scope>
    <source>
        <tissue evidence="12">Leaves</tissue>
    </source>
</reference>
<evidence type="ECO:0000256" key="2">
    <source>
        <dbReference type="ARBA" id="ARBA00004733"/>
    </source>
</evidence>
<dbReference type="InterPro" id="IPR023026">
    <property type="entry name" value="Trp_synth_beta/beta-like"/>
</dbReference>
<evidence type="ECO:0000259" key="11">
    <source>
        <dbReference type="Pfam" id="PF00291"/>
    </source>
</evidence>
<dbReference type="EC" id="4.2.1.20" evidence="3 10"/>
<dbReference type="CDD" id="cd06446">
    <property type="entry name" value="Trp-synth_B"/>
    <property type="match status" value="1"/>
</dbReference>
<dbReference type="NCBIfam" id="TIGR00263">
    <property type="entry name" value="trpB"/>
    <property type="match status" value="1"/>
</dbReference>
<evidence type="ECO:0000256" key="8">
    <source>
        <dbReference type="ARBA" id="ARBA00023239"/>
    </source>
</evidence>
<comment type="cofactor">
    <cofactor evidence="1 10">
        <name>pyridoxal 5'-phosphate</name>
        <dbReference type="ChEBI" id="CHEBI:597326"/>
    </cofactor>
</comment>
<dbReference type="InterPro" id="IPR006654">
    <property type="entry name" value="Trp_synth_beta"/>
</dbReference>
<dbReference type="HAMAP" id="MF_00133">
    <property type="entry name" value="Trp_synth_beta"/>
    <property type="match status" value="1"/>
</dbReference>
<dbReference type="InterPro" id="IPR006653">
    <property type="entry name" value="Trp_synth_b_CS"/>
</dbReference>
<dbReference type="InterPro" id="IPR001926">
    <property type="entry name" value="TrpB-like_PALP"/>
</dbReference>
<protein>
    <recommendedName>
        <fullName evidence="3 10">Tryptophan synthase</fullName>
        <ecNumber evidence="3 10">4.2.1.20</ecNumber>
    </recommendedName>
</protein>
<evidence type="ECO:0000313" key="13">
    <source>
        <dbReference type="Proteomes" id="UP000827721"/>
    </source>
</evidence>